<keyword evidence="11" id="KW-0804">Transcription</keyword>
<dbReference type="AlphaFoldDB" id="I7JVJ2"/>
<protein>
    <recommendedName>
        <fullName evidence="4">Diphtheria toxin repressor</fullName>
    </recommendedName>
    <alternativeName>
        <fullName evidence="14">Iron-dependent diphtheria tox regulatory element</fullName>
    </alternativeName>
    <alternativeName>
        <fullName evidence="13">Manganese transport regulator</fullName>
    </alternativeName>
    <alternativeName>
        <fullName evidence="15">Tox regulatory factor</fullName>
    </alternativeName>
</protein>
<keyword evidence="7" id="KW-0408">Iron</keyword>
<dbReference type="PATRIC" id="fig|883169.3.peg.341"/>
<dbReference type="InterPro" id="IPR036421">
    <property type="entry name" value="Fe_dep_repressor_sf"/>
</dbReference>
<dbReference type="InterPro" id="IPR050536">
    <property type="entry name" value="DtxR_MntR_Metal-Reg"/>
</dbReference>
<keyword evidence="12" id="KW-0464">Manganese</keyword>
<dbReference type="GO" id="GO:0003677">
    <property type="term" value="F:DNA binding"/>
    <property type="evidence" value="ECO:0007669"/>
    <property type="project" value="UniProtKB-KW"/>
</dbReference>
<evidence type="ECO:0000256" key="3">
    <source>
        <dbReference type="ARBA" id="ARBA00011738"/>
    </source>
</evidence>
<keyword evidence="9" id="KW-0238">DNA-binding</keyword>
<comment type="subcellular location">
    <subcellularLocation>
        <location evidence="1">Cytoplasm</location>
    </subcellularLocation>
</comment>
<dbReference type="PANTHER" id="PTHR33238:SF11">
    <property type="entry name" value="TRANSCRIPTIONAL REGULATOR MNTR"/>
    <property type="match status" value="1"/>
</dbReference>
<evidence type="ECO:0000256" key="9">
    <source>
        <dbReference type="ARBA" id="ARBA00023125"/>
    </source>
</evidence>
<dbReference type="PANTHER" id="PTHR33238">
    <property type="entry name" value="IRON (METAL) DEPENDENT REPRESSOR, DTXR FAMILY"/>
    <property type="match status" value="1"/>
</dbReference>
<evidence type="ECO:0000313" key="18">
    <source>
        <dbReference type="EMBL" id="EJZ82706.1"/>
    </source>
</evidence>
<dbReference type="Pfam" id="PF02742">
    <property type="entry name" value="Fe_dep_repr_C"/>
    <property type="match status" value="1"/>
</dbReference>
<keyword evidence="5" id="KW-0963">Cytoplasm</keyword>
<accession>I7JVJ2</accession>
<dbReference type="EMBL" id="CAJZ01000024">
    <property type="protein sequence ID" value="CCI82931.1"/>
    <property type="molecule type" value="Genomic_DNA"/>
</dbReference>
<evidence type="ECO:0000256" key="2">
    <source>
        <dbReference type="ARBA" id="ARBA00007871"/>
    </source>
</evidence>
<dbReference type="InterPro" id="IPR038157">
    <property type="entry name" value="FeoA_core_dom"/>
</dbReference>
<keyword evidence="19" id="KW-1185">Reference proteome</keyword>
<keyword evidence="8" id="KW-0805">Transcription regulation</keyword>
<dbReference type="Gene3D" id="1.10.10.10">
    <property type="entry name" value="Winged helix-like DNA-binding domain superfamily/Winged helix DNA-binding domain"/>
    <property type="match status" value="1"/>
</dbReference>
<dbReference type="Gene3D" id="2.30.30.90">
    <property type="match status" value="1"/>
</dbReference>
<sequence length="232" mass="25607">MHLDELPERSQDYLKHIYDLEEWAGTRGVGLSALAEAMGQRRSTTSEAVKRLAGGGLVEHAPYADVKLTEQGRGFAIQLVRRHRLIETFLVRELGYGVEEVHDEAEVLEHAVSDLFIARVDERLGRPDRDPHGDPIPDASGRLAPVDDVVLSEAAPGQRVRVSRLRDRDEEFLRHMTAQGVLPGAELRVEERPYPQLARFSVLSAPEGHEPPGGPVDIPAGALGEIQVELLS</sequence>
<organism evidence="17 20">
    <name type="scientific">Corynebacterium otitidis ATCC 51513</name>
    <dbReference type="NCBI Taxonomy" id="883169"/>
    <lineage>
        <taxon>Bacteria</taxon>
        <taxon>Bacillati</taxon>
        <taxon>Actinomycetota</taxon>
        <taxon>Actinomycetes</taxon>
        <taxon>Mycobacteriales</taxon>
        <taxon>Corynebacteriaceae</taxon>
        <taxon>Corynebacterium</taxon>
    </lineage>
</organism>
<dbReference type="RefSeq" id="WP_004600254.1">
    <property type="nucleotide sequence ID" value="NZ_HF541865.1"/>
</dbReference>
<feature type="domain" description="HTH dtxR-type" evidence="16">
    <location>
        <begin position="6"/>
        <end position="69"/>
    </location>
</feature>
<dbReference type="PROSITE" id="PS50944">
    <property type="entry name" value="HTH_DTXR"/>
    <property type="match status" value="1"/>
</dbReference>
<evidence type="ECO:0000313" key="17">
    <source>
        <dbReference type="EMBL" id="CCI82931.1"/>
    </source>
</evidence>
<evidence type="ECO:0000256" key="12">
    <source>
        <dbReference type="ARBA" id="ARBA00023211"/>
    </source>
</evidence>
<dbReference type="SUPFAM" id="SSF46785">
    <property type="entry name" value="Winged helix' DNA-binding domain"/>
    <property type="match status" value="1"/>
</dbReference>
<reference evidence="17 20" key="1">
    <citation type="journal article" date="2012" name="J. Bacteriol.">
        <title>Draft Genome Sequence of Turicella otitidis ATCC 51513, Isolated from Middle Ear Fluid from a Child with Otitis Media.</title>
        <authorList>
            <person name="Brinkrolf K."/>
            <person name="Schneider J."/>
            <person name="Knecht M."/>
            <person name="Ruckert C."/>
            <person name="Tauch A."/>
        </authorList>
    </citation>
    <scope>NUCLEOTIDE SEQUENCE [LARGE SCALE GENOMIC DNA]</scope>
    <source>
        <strain evidence="17 20">ATCC 51513</strain>
    </source>
</reference>
<evidence type="ECO:0000256" key="8">
    <source>
        <dbReference type="ARBA" id="ARBA00023015"/>
    </source>
</evidence>
<name>I7JVJ2_9CORY</name>
<dbReference type="GO" id="GO:0003700">
    <property type="term" value="F:DNA-binding transcription factor activity"/>
    <property type="evidence" value="ECO:0007669"/>
    <property type="project" value="InterPro"/>
</dbReference>
<dbReference type="EMBL" id="AHAE01000021">
    <property type="protein sequence ID" value="EJZ82706.1"/>
    <property type="molecule type" value="Genomic_DNA"/>
</dbReference>
<evidence type="ECO:0000256" key="7">
    <source>
        <dbReference type="ARBA" id="ARBA00023004"/>
    </source>
</evidence>
<evidence type="ECO:0000313" key="20">
    <source>
        <dbReference type="Proteomes" id="UP000011016"/>
    </source>
</evidence>
<evidence type="ECO:0000256" key="10">
    <source>
        <dbReference type="ARBA" id="ARBA00023159"/>
    </source>
</evidence>
<reference evidence="18 19" key="2">
    <citation type="submission" date="2012-08" db="EMBL/GenBank/DDBJ databases">
        <title>The Genome Sequence of Turicella otitidis ATCC 51513.</title>
        <authorList>
            <consortium name="The Broad Institute Genome Sequencing Platform"/>
            <person name="Earl A."/>
            <person name="Ward D."/>
            <person name="Feldgarden M."/>
            <person name="Gevers D."/>
            <person name="Huys G."/>
            <person name="Walker B."/>
            <person name="Young S.K."/>
            <person name="Zeng Q."/>
            <person name="Gargeya S."/>
            <person name="Fitzgerald M."/>
            <person name="Haas B."/>
            <person name="Abouelleil A."/>
            <person name="Alvarado L."/>
            <person name="Arachchi H.M."/>
            <person name="Berlin A.M."/>
            <person name="Chapman S.B."/>
            <person name="Goldberg J."/>
            <person name="Griggs A."/>
            <person name="Gujja S."/>
            <person name="Hansen M."/>
            <person name="Howarth C."/>
            <person name="Imamovic A."/>
            <person name="Larimer J."/>
            <person name="McCowen C."/>
            <person name="Montmayeur A."/>
            <person name="Murphy C."/>
            <person name="Neiman D."/>
            <person name="Pearson M."/>
            <person name="Priest M."/>
            <person name="Roberts A."/>
            <person name="Saif S."/>
            <person name="Shea T."/>
            <person name="Sisk P."/>
            <person name="Sykes S."/>
            <person name="Wortman J."/>
            <person name="Nusbaum C."/>
            <person name="Birren B."/>
        </authorList>
    </citation>
    <scope>NUCLEOTIDE SEQUENCE [LARGE SCALE GENOMIC DNA]</scope>
    <source>
        <strain evidence="18 19">ATCC 51513</strain>
    </source>
</reference>
<dbReference type="InterPro" id="IPR007167">
    <property type="entry name" value="Fe-transptr_FeoA-like"/>
</dbReference>
<dbReference type="OrthoDB" id="9791355at2"/>
<evidence type="ECO:0000256" key="1">
    <source>
        <dbReference type="ARBA" id="ARBA00004496"/>
    </source>
</evidence>
<dbReference type="GO" id="GO:0046983">
    <property type="term" value="F:protein dimerization activity"/>
    <property type="evidence" value="ECO:0007669"/>
    <property type="project" value="InterPro"/>
</dbReference>
<comment type="subunit">
    <text evidence="3">Homodimer.</text>
</comment>
<evidence type="ECO:0000256" key="11">
    <source>
        <dbReference type="ARBA" id="ARBA00023163"/>
    </source>
</evidence>
<proteinExistence type="inferred from homology"/>
<evidence type="ECO:0000256" key="5">
    <source>
        <dbReference type="ARBA" id="ARBA00022490"/>
    </source>
</evidence>
<dbReference type="SUPFAM" id="SSF50037">
    <property type="entry name" value="C-terminal domain of transcriptional repressors"/>
    <property type="match status" value="1"/>
</dbReference>
<evidence type="ECO:0000259" key="16">
    <source>
        <dbReference type="PROSITE" id="PS50944"/>
    </source>
</evidence>
<dbReference type="STRING" id="29321.AAV33_06800"/>
<evidence type="ECO:0000256" key="4">
    <source>
        <dbReference type="ARBA" id="ARBA00016140"/>
    </source>
</evidence>
<evidence type="ECO:0000256" key="6">
    <source>
        <dbReference type="ARBA" id="ARBA00022491"/>
    </source>
</evidence>
<evidence type="ECO:0000256" key="15">
    <source>
        <dbReference type="ARBA" id="ARBA00033329"/>
    </source>
</evidence>
<dbReference type="GO" id="GO:0046914">
    <property type="term" value="F:transition metal ion binding"/>
    <property type="evidence" value="ECO:0007669"/>
    <property type="project" value="InterPro"/>
</dbReference>
<dbReference type="Pfam" id="PF04023">
    <property type="entry name" value="FeoA"/>
    <property type="match status" value="1"/>
</dbReference>
<keyword evidence="10" id="KW-0010">Activator</keyword>
<dbReference type="eggNOG" id="COG1321">
    <property type="taxonomic scope" value="Bacteria"/>
</dbReference>
<dbReference type="InterPro" id="IPR001367">
    <property type="entry name" value="Fe_dep_repressor"/>
</dbReference>
<dbReference type="Proteomes" id="UP000006078">
    <property type="component" value="Unassembled WGS sequence"/>
</dbReference>
<dbReference type="GO" id="GO:0045892">
    <property type="term" value="P:negative regulation of DNA-templated transcription"/>
    <property type="evidence" value="ECO:0007669"/>
    <property type="project" value="TreeGrafter"/>
</dbReference>
<evidence type="ECO:0000256" key="13">
    <source>
        <dbReference type="ARBA" id="ARBA00032593"/>
    </source>
</evidence>
<comment type="caution">
    <text evidence="17">The sequence shown here is derived from an EMBL/GenBank/DDBJ whole genome shotgun (WGS) entry which is preliminary data.</text>
</comment>
<dbReference type="GO" id="GO:0005737">
    <property type="term" value="C:cytoplasm"/>
    <property type="evidence" value="ECO:0007669"/>
    <property type="project" value="UniProtKB-SubCell"/>
</dbReference>
<dbReference type="InterPro" id="IPR022687">
    <property type="entry name" value="HTH_DTXR"/>
</dbReference>
<dbReference type="SUPFAM" id="SSF47979">
    <property type="entry name" value="Iron-dependent repressor protein, dimerization domain"/>
    <property type="match status" value="1"/>
</dbReference>
<evidence type="ECO:0000256" key="14">
    <source>
        <dbReference type="ARBA" id="ARBA00032618"/>
    </source>
</evidence>
<keyword evidence="6" id="KW-0678">Repressor</keyword>
<dbReference type="Pfam" id="PF01325">
    <property type="entry name" value="Fe_dep_repress"/>
    <property type="match status" value="1"/>
</dbReference>
<dbReference type="InterPro" id="IPR008988">
    <property type="entry name" value="Transcriptional_repressor_C"/>
</dbReference>
<comment type="similarity">
    <text evidence="2">Belongs to the DtxR/MntR family.</text>
</comment>
<dbReference type="HOGENOM" id="CLU_069532_0_2_11"/>
<evidence type="ECO:0000313" key="19">
    <source>
        <dbReference type="Proteomes" id="UP000006078"/>
    </source>
</evidence>
<dbReference type="SMART" id="SM00529">
    <property type="entry name" value="HTH_DTXR"/>
    <property type="match status" value="1"/>
</dbReference>
<dbReference type="SMART" id="SM00899">
    <property type="entry name" value="FeoA"/>
    <property type="match status" value="1"/>
</dbReference>
<dbReference type="InterPro" id="IPR022689">
    <property type="entry name" value="Iron_dep_repressor"/>
</dbReference>
<dbReference type="Proteomes" id="UP000011016">
    <property type="component" value="Unassembled WGS sequence"/>
</dbReference>
<dbReference type="InterPro" id="IPR036388">
    <property type="entry name" value="WH-like_DNA-bd_sf"/>
</dbReference>
<gene>
    <name evidence="17" type="primary">mntR</name>
    <name evidence="17" type="ORF">BN46_0181</name>
    <name evidence="18" type="ORF">HMPREF9719_00364</name>
</gene>
<dbReference type="InterPro" id="IPR036390">
    <property type="entry name" value="WH_DNA-bd_sf"/>
</dbReference>